<dbReference type="Gene3D" id="2.40.30.90">
    <property type="entry name" value="Bacterial fluorinating enzyme like"/>
    <property type="match status" value="1"/>
</dbReference>
<evidence type="ECO:0000259" key="3">
    <source>
        <dbReference type="Pfam" id="PF01887"/>
    </source>
</evidence>
<feature type="domain" description="S-adenosyl-l-methionine hydroxide adenosyltransferase N-terminal" evidence="3">
    <location>
        <begin position="2"/>
        <end position="147"/>
    </location>
</feature>
<dbReference type="EMBL" id="DRND01000121">
    <property type="protein sequence ID" value="HFC46523.1"/>
    <property type="molecule type" value="Genomic_DNA"/>
</dbReference>
<reference evidence="5" key="1">
    <citation type="journal article" date="2020" name="mSystems">
        <title>Genome- and Community-Level Interaction Insights into Carbon Utilization and Element Cycling Functions of Hydrothermarchaeota in Hydrothermal Sediment.</title>
        <authorList>
            <person name="Zhou Z."/>
            <person name="Liu Y."/>
            <person name="Xu W."/>
            <person name="Pan J."/>
            <person name="Luo Z.H."/>
            <person name="Li M."/>
        </authorList>
    </citation>
    <scope>NUCLEOTIDE SEQUENCE [LARGE SCALE GENOMIC DNA]</scope>
    <source>
        <strain evidence="5">HyVt-503</strain>
    </source>
</reference>
<keyword evidence="1" id="KW-0949">S-adenosyl-L-methionine</keyword>
<dbReference type="InterPro" id="IPR046469">
    <property type="entry name" value="SAM_HAT_N"/>
</dbReference>
<dbReference type="InterPro" id="IPR002747">
    <property type="entry name" value="SAM_OH_AdoTrfase"/>
</dbReference>
<dbReference type="PIRSF" id="PIRSF006779">
    <property type="entry name" value="UCP006779"/>
    <property type="match status" value="1"/>
</dbReference>
<feature type="domain" description="S-adenosyl-l-methionine hydroxide adenosyltransferase C-terminal" evidence="4">
    <location>
        <begin position="170"/>
        <end position="252"/>
    </location>
</feature>
<sequence>MIAFLTDFGLKDPYVGIVKGVIHSIAPNTHLIDISHDISPGNIREASFMLKMSYKYFPRGTVFLAVVDPGVGSQRRGLACKIGHWFFVGPDNGLFSHVIREVGECECHEITNNSLFLKDLSSTFHARDVFGPVAAHLENGIPLDQVGPKVENIIRLVIKDAFFSGENITGEIVYFDRFGNAITNIDSKLMERLGAKALQIKLKDHDLPLVACYEMGKDLLAFGIIGSHGYLEISSYLESAQKLLGLEIGDQVVASPISFS</sequence>
<evidence type="ECO:0000259" key="4">
    <source>
        <dbReference type="Pfam" id="PF20257"/>
    </source>
</evidence>
<gene>
    <name evidence="5" type="ORF">ENJ63_01430</name>
</gene>
<comment type="caution">
    <text evidence="5">The sequence shown here is derived from an EMBL/GenBank/DDBJ whole genome shotgun (WGS) entry which is preliminary data.</text>
</comment>
<name>A0A7V2SVL3_9BACT</name>
<protein>
    <recommendedName>
        <fullName evidence="6">Adenosyl-chloride synthase</fullName>
    </recommendedName>
</protein>
<evidence type="ECO:0000313" key="5">
    <source>
        <dbReference type="EMBL" id="HFC46523.1"/>
    </source>
</evidence>
<dbReference type="PANTHER" id="PTHR35092">
    <property type="entry name" value="CHLORINASE MJ1651"/>
    <property type="match status" value="1"/>
</dbReference>
<dbReference type="InterPro" id="IPR046470">
    <property type="entry name" value="SAM_HAT_C"/>
</dbReference>
<dbReference type="Proteomes" id="UP000885797">
    <property type="component" value="Unassembled WGS sequence"/>
</dbReference>
<evidence type="ECO:0000256" key="1">
    <source>
        <dbReference type="ARBA" id="ARBA00022691"/>
    </source>
</evidence>
<dbReference type="PANTHER" id="PTHR35092:SF1">
    <property type="entry name" value="CHLORINASE MJ1651"/>
    <property type="match status" value="1"/>
</dbReference>
<dbReference type="Pfam" id="PF01887">
    <property type="entry name" value="SAM_HAT_N"/>
    <property type="match status" value="1"/>
</dbReference>
<evidence type="ECO:0008006" key="6">
    <source>
        <dbReference type="Google" id="ProtNLM"/>
    </source>
</evidence>
<evidence type="ECO:0000256" key="2">
    <source>
        <dbReference type="ARBA" id="ARBA00024035"/>
    </source>
</evidence>
<proteinExistence type="inferred from homology"/>
<comment type="similarity">
    <text evidence="2">Belongs to the SAM hydrolase / SAM-dependent halogenase family.</text>
</comment>
<accession>A0A7V2SVL3</accession>
<dbReference type="SUPFAM" id="SSF101852">
    <property type="entry name" value="Bacterial fluorinating enzyme, C-terminal domain"/>
    <property type="match status" value="1"/>
</dbReference>
<dbReference type="SUPFAM" id="SSF102522">
    <property type="entry name" value="Bacterial fluorinating enzyme, N-terminal domain"/>
    <property type="match status" value="1"/>
</dbReference>
<dbReference type="AlphaFoldDB" id="A0A7V2SVL3"/>
<dbReference type="InterPro" id="IPR023227">
    <property type="entry name" value="SAM_OH_AdoTrfase_C_sf"/>
</dbReference>
<dbReference type="InterPro" id="IPR023228">
    <property type="entry name" value="SAM_OH_AdoTrfase_N_sf"/>
</dbReference>
<dbReference type="Pfam" id="PF20257">
    <property type="entry name" value="SAM_HAT_C"/>
    <property type="match status" value="1"/>
</dbReference>
<organism evidence="5">
    <name type="scientific">Dissulfuribacter thermophilus</name>
    <dbReference type="NCBI Taxonomy" id="1156395"/>
    <lineage>
        <taxon>Bacteria</taxon>
        <taxon>Pseudomonadati</taxon>
        <taxon>Thermodesulfobacteriota</taxon>
        <taxon>Dissulfuribacteria</taxon>
        <taxon>Dissulfuribacterales</taxon>
        <taxon>Dissulfuribacteraceae</taxon>
        <taxon>Dissulfuribacter</taxon>
    </lineage>
</organism>
<dbReference type="Gene3D" id="3.40.50.10790">
    <property type="entry name" value="S-adenosyl-l-methionine hydroxide adenosyltransferase, N-terminal"/>
    <property type="match status" value="1"/>
</dbReference>